<dbReference type="EMBL" id="DSDS01000085">
    <property type="protein sequence ID" value="HET97795.1"/>
    <property type="molecule type" value="Genomic_DNA"/>
</dbReference>
<proteinExistence type="predicted"/>
<gene>
    <name evidence="1" type="ORF">ENN98_03720</name>
</gene>
<dbReference type="NCBIfam" id="NF041197">
    <property type="entry name" value="CxxC_Se_CxxC"/>
    <property type="match status" value="1"/>
</dbReference>
<accession>A0A7C2X9S6</accession>
<reference evidence="1" key="1">
    <citation type="journal article" date="2020" name="mSystems">
        <title>Genome- and Community-Level Interaction Insights into Carbon Utilization and Element Cycling Functions of Hydrothermarchaeota in Hydrothermal Sediment.</title>
        <authorList>
            <person name="Zhou Z."/>
            <person name="Liu Y."/>
            <person name="Xu W."/>
            <person name="Pan J."/>
            <person name="Luo Z.H."/>
            <person name="Li M."/>
        </authorList>
    </citation>
    <scope>NUCLEOTIDE SEQUENCE [LARGE SCALE GENOMIC DNA]</scope>
    <source>
        <strain evidence="1">SpSt-1224</strain>
    </source>
</reference>
<dbReference type="Proteomes" id="UP000885986">
    <property type="component" value="Unassembled WGS sequence"/>
</dbReference>
<name>A0A7C2X9S6_9BACT</name>
<sequence length="65" mass="7401">MLGTSIPTTMTCPACEGPLNILRSCRRVRMACAGCQRQYQIHEVADRLDERAEEVLSRWTAIIYD</sequence>
<protein>
    <submittedName>
        <fullName evidence="1">Uncharacterized protein</fullName>
    </submittedName>
</protein>
<evidence type="ECO:0000313" key="1">
    <source>
        <dbReference type="EMBL" id="HET97795.1"/>
    </source>
</evidence>
<dbReference type="AlphaFoldDB" id="A0A7C2X9S6"/>
<organism evidence="1">
    <name type="scientific">Desulfurivibrio alkaliphilus</name>
    <dbReference type="NCBI Taxonomy" id="427923"/>
    <lineage>
        <taxon>Bacteria</taxon>
        <taxon>Pseudomonadati</taxon>
        <taxon>Thermodesulfobacteriota</taxon>
        <taxon>Desulfobulbia</taxon>
        <taxon>Desulfobulbales</taxon>
        <taxon>Desulfobulbaceae</taxon>
        <taxon>Desulfurivibrio</taxon>
    </lineage>
</organism>
<comment type="caution">
    <text evidence="1">The sequence shown here is derived from an EMBL/GenBank/DDBJ whole genome shotgun (WGS) entry which is preliminary data.</text>
</comment>